<name>A0ABV5HV00_9RHOB</name>
<reference evidence="3 4" key="1">
    <citation type="submission" date="2024-09" db="EMBL/GenBank/DDBJ databases">
        <authorList>
            <person name="Sun Q."/>
            <person name="Mori K."/>
        </authorList>
    </citation>
    <scope>NUCLEOTIDE SEQUENCE [LARGE SCALE GENOMIC DNA]</scope>
    <source>
        <strain evidence="3 4">CECT 9424</strain>
    </source>
</reference>
<evidence type="ECO:0000256" key="1">
    <source>
        <dbReference type="SAM" id="MobiDB-lite"/>
    </source>
</evidence>
<evidence type="ECO:0000256" key="2">
    <source>
        <dbReference type="SAM" id="Phobius"/>
    </source>
</evidence>
<proteinExistence type="predicted"/>
<dbReference type="EMBL" id="JBHMEC010000002">
    <property type="protein sequence ID" value="MFB9148255.1"/>
    <property type="molecule type" value="Genomic_DNA"/>
</dbReference>
<feature type="compositionally biased region" description="Basic and acidic residues" evidence="1">
    <location>
        <begin position="80"/>
        <end position="97"/>
    </location>
</feature>
<feature type="transmembrane region" description="Helical" evidence="2">
    <location>
        <begin position="46"/>
        <end position="65"/>
    </location>
</feature>
<keyword evidence="4" id="KW-1185">Reference proteome</keyword>
<evidence type="ECO:0000313" key="3">
    <source>
        <dbReference type="EMBL" id="MFB9148255.1"/>
    </source>
</evidence>
<dbReference type="NCBIfam" id="NF038050">
    <property type="entry name" value="NrtS"/>
    <property type="match status" value="1"/>
</dbReference>
<keyword evidence="2" id="KW-1133">Transmembrane helix</keyword>
<feature type="region of interest" description="Disordered" evidence="1">
    <location>
        <begin position="71"/>
        <end position="97"/>
    </location>
</feature>
<dbReference type="InterPro" id="IPR047700">
    <property type="entry name" value="NrtS-like"/>
</dbReference>
<keyword evidence="2" id="KW-0812">Transmembrane</keyword>
<feature type="transmembrane region" description="Helical" evidence="2">
    <location>
        <begin position="21"/>
        <end position="40"/>
    </location>
</feature>
<gene>
    <name evidence="3" type="primary">nrtS</name>
    <name evidence="3" type="ORF">ACFFU4_00650</name>
</gene>
<dbReference type="RefSeq" id="WP_377065999.1">
    <property type="nucleotide sequence ID" value="NZ_JBHMEC010000002.1"/>
</dbReference>
<evidence type="ECO:0000313" key="4">
    <source>
        <dbReference type="Proteomes" id="UP001589670"/>
    </source>
</evidence>
<accession>A0ABV5HV00</accession>
<keyword evidence="2" id="KW-0472">Membrane</keyword>
<organism evidence="3 4">
    <name type="scientific">Roseovarius ramblicola</name>
    <dbReference type="NCBI Taxonomy" id="2022336"/>
    <lineage>
        <taxon>Bacteria</taxon>
        <taxon>Pseudomonadati</taxon>
        <taxon>Pseudomonadota</taxon>
        <taxon>Alphaproteobacteria</taxon>
        <taxon>Rhodobacterales</taxon>
        <taxon>Roseobacteraceae</taxon>
        <taxon>Roseovarius</taxon>
    </lineage>
</organism>
<protein>
    <submittedName>
        <fullName evidence="3">Nitrate/nitrite transporter NrtS</fullName>
    </submittedName>
</protein>
<sequence>MNTFLLNAGVSRAIVVRSIRIAIVVGTVLNLINQGDAILGTAESDLAKAGLTYCVPFFVAMYGALSATKDHRKKTLGQDQPHKTDEDRRARAPEPLE</sequence>
<dbReference type="Proteomes" id="UP001589670">
    <property type="component" value="Unassembled WGS sequence"/>
</dbReference>
<comment type="caution">
    <text evidence="3">The sequence shown here is derived from an EMBL/GenBank/DDBJ whole genome shotgun (WGS) entry which is preliminary data.</text>
</comment>